<dbReference type="OrthoDB" id="8967890at2"/>
<evidence type="ECO:0000313" key="4">
    <source>
        <dbReference type="Proteomes" id="UP000235616"/>
    </source>
</evidence>
<reference evidence="3 4" key="1">
    <citation type="submission" date="2018-01" db="EMBL/GenBank/DDBJ databases">
        <title>Whole genome analyses suggest that Burkholderia sensu lato contains two further novel genera in the rhizoxinica-symbiotica group Mycetohabitans gen. nov., and Trinickia gen. nov.: implications for the evolution of diazotrophy and nodulation in the Burkholderiaceae.</title>
        <authorList>
            <person name="Estrada-de los Santos P."/>
            <person name="Palmer M."/>
            <person name="Chavez-Ramirez B."/>
            <person name="Beukes C."/>
            <person name="Steenkamp E.T."/>
            <person name="Hirsch A.M."/>
            <person name="Manyaka P."/>
            <person name="Maluk M."/>
            <person name="Lafos M."/>
            <person name="Crook M."/>
            <person name="Gross E."/>
            <person name="Simon M.F."/>
            <person name="Bueno dos Reis Junior F."/>
            <person name="Poole P.S."/>
            <person name="Venter S.N."/>
            <person name="James E.K."/>
        </authorList>
    </citation>
    <scope>NUCLEOTIDE SEQUENCE [LARGE SCALE GENOMIC DNA]</scope>
    <source>
        <strain evidence="3 4">GIMN1.004</strain>
    </source>
</reference>
<evidence type="ECO:0000259" key="1">
    <source>
        <dbReference type="Pfam" id="PF13362"/>
    </source>
</evidence>
<proteinExistence type="predicted"/>
<dbReference type="RefSeq" id="WP_102646887.1">
    <property type="nucleotide sequence ID" value="NZ_PNYA01000017.1"/>
</dbReference>
<feature type="domain" description="Toprim" evidence="1">
    <location>
        <begin position="161"/>
        <end position="248"/>
    </location>
</feature>
<dbReference type="AlphaFoldDB" id="A0A2N7VL42"/>
<sequence>MGVTLDVDGGAVWHCFRCGVAGARADRQISHYIGNSFVRRPEHKQFDTLAPRWASYWNRLGVLRDDGLAYLNARGCAIPPLDGDLRFDPMARHPSGYVGPAIVGLVTDATDARIARTLHRTWIQANGIKAHLQTPRMLLRRHRKAGGVIRLWPDEAVTVAVGVAEGVESALSAARVFKPMWCCLDAGNLGQLPMLPGVEAITIFADHDPPGLRAAEACASRWSDVGRLVRIVCPPEAGQDMNDILREERHA</sequence>
<protein>
    <submittedName>
        <fullName evidence="3">Uncharacterized protein</fullName>
    </submittedName>
</protein>
<keyword evidence="4" id="KW-1185">Reference proteome</keyword>
<organism evidence="3 4">
    <name type="scientific">Trinickia dabaoshanensis</name>
    <dbReference type="NCBI Taxonomy" id="564714"/>
    <lineage>
        <taxon>Bacteria</taxon>
        <taxon>Pseudomonadati</taxon>
        <taxon>Pseudomonadota</taxon>
        <taxon>Betaproteobacteria</taxon>
        <taxon>Burkholderiales</taxon>
        <taxon>Burkholderiaceae</taxon>
        <taxon>Trinickia</taxon>
    </lineage>
</organism>
<evidence type="ECO:0000259" key="2">
    <source>
        <dbReference type="Pfam" id="PF23639"/>
    </source>
</evidence>
<accession>A0A2N7VL42</accession>
<dbReference type="Pfam" id="PF13362">
    <property type="entry name" value="Toprim_3"/>
    <property type="match status" value="1"/>
</dbReference>
<dbReference type="InterPro" id="IPR006171">
    <property type="entry name" value="TOPRIM_dom"/>
</dbReference>
<dbReference type="Pfam" id="PF23639">
    <property type="entry name" value="DUF7146"/>
    <property type="match status" value="1"/>
</dbReference>
<dbReference type="Gene3D" id="3.40.1360.10">
    <property type="match status" value="1"/>
</dbReference>
<evidence type="ECO:0000313" key="3">
    <source>
        <dbReference type="EMBL" id="PMS17846.1"/>
    </source>
</evidence>
<dbReference type="Proteomes" id="UP000235616">
    <property type="component" value="Unassembled WGS sequence"/>
</dbReference>
<dbReference type="EMBL" id="PNYA01000017">
    <property type="protein sequence ID" value="PMS17846.1"/>
    <property type="molecule type" value="Genomic_DNA"/>
</dbReference>
<feature type="domain" description="DUF7146" evidence="2">
    <location>
        <begin position="69"/>
        <end position="148"/>
    </location>
</feature>
<dbReference type="InterPro" id="IPR055570">
    <property type="entry name" value="DUF7146"/>
</dbReference>
<name>A0A2N7VL42_9BURK</name>
<comment type="caution">
    <text evidence="3">The sequence shown here is derived from an EMBL/GenBank/DDBJ whole genome shotgun (WGS) entry which is preliminary data.</text>
</comment>
<gene>
    <name evidence="3" type="ORF">C0Z18_18540</name>
</gene>